<protein>
    <submittedName>
        <fullName evidence="1">Uncharacterized protein</fullName>
    </submittedName>
</protein>
<organism evidence="1">
    <name type="scientific">Sesamum latifolium</name>
    <dbReference type="NCBI Taxonomy" id="2727402"/>
    <lineage>
        <taxon>Eukaryota</taxon>
        <taxon>Viridiplantae</taxon>
        <taxon>Streptophyta</taxon>
        <taxon>Embryophyta</taxon>
        <taxon>Tracheophyta</taxon>
        <taxon>Spermatophyta</taxon>
        <taxon>Magnoliopsida</taxon>
        <taxon>eudicotyledons</taxon>
        <taxon>Gunneridae</taxon>
        <taxon>Pentapetalae</taxon>
        <taxon>asterids</taxon>
        <taxon>lamiids</taxon>
        <taxon>Lamiales</taxon>
        <taxon>Pedaliaceae</taxon>
        <taxon>Sesamum</taxon>
    </lineage>
</organism>
<dbReference type="AlphaFoldDB" id="A0AAW2UTG4"/>
<proteinExistence type="predicted"/>
<comment type="caution">
    <text evidence="1">The sequence shown here is derived from an EMBL/GenBank/DDBJ whole genome shotgun (WGS) entry which is preliminary data.</text>
</comment>
<evidence type="ECO:0000313" key="1">
    <source>
        <dbReference type="EMBL" id="KAL0420207.1"/>
    </source>
</evidence>
<reference evidence="1" key="2">
    <citation type="journal article" date="2024" name="Plant">
        <title>Genomic evolution and insights into agronomic trait innovations of Sesamum species.</title>
        <authorList>
            <person name="Miao H."/>
            <person name="Wang L."/>
            <person name="Qu L."/>
            <person name="Liu H."/>
            <person name="Sun Y."/>
            <person name="Le M."/>
            <person name="Wang Q."/>
            <person name="Wei S."/>
            <person name="Zheng Y."/>
            <person name="Lin W."/>
            <person name="Duan Y."/>
            <person name="Cao H."/>
            <person name="Xiong S."/>
            <person name="Wang X."/>
            <person name="Wei L."/>
            <person name="Li C."/>
            <person name="Ma Q."/>
            <person name="Ju M."/>
            <person name="Zhao R."/>
            <person name="Li G."/>
            <person name="Mu C."/>
            <person name="Tian Q."/>
            <person name="Mei H."/>
            <person name="Zhang T."/>
            <person name="Gao T."/>
            <person name="Zhang H."/>
        </authorList>
    </citation>
    <scope>NUCLEOTIDE SEQUENCE</scope>
    <source>
        <strain evidence="1">KEN1</strain>
    </source>
</reference>
<sequence length="110" mass="12583">MLLRVSRAIIFNNGWGAAICWEFIRHHRFSEGDALLFIFGGPSNLVLNILKAFLAALKACKLLWGDLLRNCGGSPLSSSYWRRRYRGPFCDTPSEITFDYPNKLIFISIR</sequence>
<name>A0AAW2UTG4_9LAMI</name>
<accession>A0AAW2UTG4</accession>
<reference evidence="1" key="1">
    <citation type="submission" date="2020-06" db="EMBL/GenBank/DDBJ databases">
        <authorList>
            <person name="Li T."/>
            <person name="Hu X."/>
            <person name="Zhang T."/>
            <person name="Song X."/>
            <person name="Zhang H."/>
            <person name="Dai N."/>
            <person name="Sheng W."/>
            <person name="Hou X."/>
            <person name="Wei L."/>
        </authorList>
    </citation>
    <scope>NUCLEOTIDE SEQUENCE</scope>
    <source>
        <strain evidence="1">KEN1</strain>
        <tissue evidence="1">Leaf</tissue>
    </source>
</reference>
<dbReference type="EMBL" id="JACGWN010000011">
    <property type="protein sequence ID" value="KAL0420207.1"/>
    <property type="molecule type" value="Genomic_DNA"/>
</dbReference>
<gene>
    <name evidence="1" type="ORF">Slati_3043600</name>
</gene>